<dbReference type="AlphaFoldDB" id="A0A4Y2FJ15"/>
<accession>A0A4Y2FJ15</accession>
<evidence type="ECO:0000313" key="1">
    <source>
        <dbReference type="EMBL" id="GBM40498.1"/>
    </source>
</evidence>
<protein>
    <submittedName>
        <fullName evidence="1">Uncharacterized protein</fullName>
    </submittedName>
</protein>
<keyword evidence="2" id="KW-1185">Reference proteome</keyword>
<dbReference type="Proteomes" id="UP000499080">
    <property type="component" value="Unassembled WGS sequence"/>
</dbReference>
<name>A0A4Y2FJ15_ARAVE</name>
<organism evidence="1 2">
    <name type="scientific">Araneus ventricosus</name>
    <name type="common">Orbweaver spider</name>
    <name type="synonym">Epeira ventricosa</name>
    <dbReference type="NCBI Taxonomy" id="182803"/>
    <lineage>
        <taxon>Eukaryota</taxon>
        <taxon>Metazoa</taxon>
        <taxon>Ecdysozoa</taxon>
        <taxon>Arthropoda</taxon>
        <taxon>Chelicerata</taxon>
        <taxon>Arachnida</taxon>
        <taxon>Araneae</taxon>
        <taxon>Araneomorphae</taxon>
        <taxon>Entelegynae</taxon>
        <taxon>Araneoidea</taxon>
        <taxon>Araneidae</taxon>
        <taxon>Araneus</taxon>
    </lineage>
</organism>
<dbReference type="EMBL" id="BGPR01000931">
    <property type="protein sequence ID" value="GBM40498.1"/>
    <property type="molecule type" value="Genomic_DNA"/>
</dbReference>
<comment type="caution">
    <text evidence="1">The sequence shown here is derived from an EMBL/GenBank/DDBJ whole genome shotgun (WGS) entry which is preliminary data.</text>
</comment>
<reference evidence="1 2" key="1">
    <citation type="journal article" date="2019" name="Sci. Rep.">
        <title>Orb-weaving spider Araneus ventricosus genome elucidates the spidroin gene catalogue.</title>
        <authorList>
            <person name="Kono N."/>
            <person name="Nakamura H."/>
            <person name="Ohtoshi R."/>
            <person name="Moran D.A.P."/>
            <person name="Shinohara A."/>
            <person name="Yoshida Y."/>
            <person name="Fujiwara M."/>
            <person name="Mori M."/>
            <person name="Tomita M."/>
            <person name="Arakawa K."/>
        </authorList>
    </citation>
    <scope>NUCLEOTIDE SEQUENCE [LARGE SCALE GENOMIC DNA]</scope>
</reference>
<evidence type="ECO:0000313" key="2">
    <source>
        <dbReference type="Proteomes" id="UP000499080"/>
    </source>
</evidence>
<sequence length="112" mass="12428">MNNHQRLITDLVKTLATKTDILHILLLHHKATVESDQSATLIPDINSLNNRVTSLAPVKAINSHLECSKILKEPVCFLHGVSTFTFYFRSNKDTSNICPLHASTNTCNSDVS</sequence>
<gene>
    <name evidence="1" type="ORF">AVEN_28651_1</name>
</gene>
<proteinExistence type="predicted"/>